<reference evidence="2 3" key="3">
    <citation type="journal article" date="2013" name="Rice">
        <title>Improvement of the Oryza sativa Nipponbare reference genome using next generation sequence and optical map data.</title>
        <authorList>
            <person name="Kawahara Y."/>
            <person name="de la Bastide M."/>
            <person name="Hamilton J.P."/>
            <person name="Kanamori H."/>
            <person name="McCombie W.R."/>
            <person name="Ouyang S."/>
            <person name="Schwartz D.C."/>
            <person name="Tanaka T."/>
            <person name="Wu J."/>
            <person name="Zhou S."/>
            <person name="Childs K.L."/>
            <person name="Davidson R.M."/>
            <person name="Lin H."/>
            <person name="Quesada-Ocampo L."/>
            <person name="Vaillancourt B."/>
            <person name="Sakai H."/>
            <person name="Lee S.S."/>
            <person name="Kim J."/>
            <person name="Numa H."/>
            <person name="Itoh T."/>
            <person name="Buell C.R."/>
            <person name="Matsumoto T."/>
        </authorList>
    </citation>
    <scope>NUCLEOTIDE SEQUENCE [LARGE SCALE GENOMIC DNA]</scope>
    <source>
        <strain evidence="3">cv. Nipponbare</strain>
    </source>
</reference>
<evidence type="ECO:0000256" key="1">
    <source>
        <dbReference type="SAM" id="MobiDB-lite"/>
    </source>
</evidence>
<dbReference type="EMBL" id="AP014959">
    <property type="protein sequence ID" value="BAS83641.1"/>
    <property type="molecule type" value="Genomic_DNA"/>
</dbReference>
<reference evidence="2 3" key="2">
    <citation type="journal article" date="2013" name="Plant Cell Physiol.">
        <title>Rice Annotation Project Database (RAP-DB): an integrative and interactive database for rice genomics.</title>
        <authorList>
            <person name="Sakai H."/>
            <person name="Lee S.S."/>
            <person name="Tanaka T."/>
            <person name="Numa H."/>
            <person name="Kim J."/>
            <person name="Kawahara Y."/>
            <person name="Wakimoto H."/>
            <person name="Yang C.C."/>
            <person name="Iwamoto M."/>
            <person name="Abe T."/>
            <person name="Yamada Y."/>
            <person name="Muto A."/>
            <person name="Inokuchi H."/>
            <person name="Ikemura T."/>
            <person name="Matsumoto T."/>
            <person name="Sasaki T."/>
            <person name="Itoh T."/>
        </authorList>
    </citation>
    <scope>NUCLEOTIDE SEQUENCE [LARGE SCALE GENOMIC DNA]</scope>
    <source>
        <strain evidence="3">cv. Nipponbare</strain>
    </source>
</reference>
<sequence>MCPSATLRWWWRSLPAAASATVKLSLYVRWRYMSPVVRSSRAVAATSGLASTTTHSNGGGTSRSVCAILVSAAARCPAAEGVDSVVVTTTSSGCGPASTAPAAACARRLRLTAAPPVACSDLTTWLLPTPPADTAADVQSDTDDGANPVKKPMTKHRLECSSAFFHSCDPDPFLPLPPAPPWSVDEPIAQETTPPPPHRLPSSGAAALLAVVLLPETTRGAASRVAPCRSEVS</sequence>
<gene>
    <name evidence="2" type="ordered locus">Os03g0287750</name>
    <name evidence="2" type="ORF">OSNPB_030287750</name>
</gene>
<evidence type="ECO:0000313" key="2">
    <source>
        <dbReference type="EMBL" id="BAS83641.1"/>
    </source>
</evidence>
<protein>
    <submittedName>
        <fullName evidence="2">Os03g0287750 protein</fullName>
    </submittedName>
</protein>
<feature type="region of interest" description="Disordered" evidence="1">
    <location>
        <begin position="177"/>
        <end position="202"/>
    </location>
</feature>
<dbReference type="AlphaFoldDB" id="A0A0N7KH26"/>
<reference evidence="3" key="1">
    <citation type="journal article" date="2005" name="Nature">
        <title>The map-based sequence of the rice genome.</title>
        <authorList>
            <consortium name="International rice genome sequencing project (IRGSP)"/>
            <person name="Matsumoto T."/>
            <person name="Wu J."/>
            <person name="Kanamori H."/>
            <person name="Katayose Y."/>
            <person name="Fujisawa M."/>
            <person name="Namiki N."/>
            <person name="Mizuno H."/>
            <person name="Yamamoto K."/>
            <person name="Antonio B.A."/>
            <person name="Baba T."/>
            <person name="Sakata K."/>
            <person name="Nagamura Y."/>
            <person name="Aoki H."/>
            <person name="Arikawa K."/>
            <person name="Arita K."/>
            <person name="Bito T."/>
            <person name="Chiden Y."/>
            <person name="Fujitsuka N."/>
            <person name="Fukunaka R."/>
            <person name="Hamada M."/>
            <person name="Harada C."/>
            <person name="Hayashi A."/>
            <person name="Hijishita S."/>
            <person name="Honda M."/>
            <person name="Hosokawa S."/>
            <person name="Ichikawa Y."/>
            <person name="Idonuma A."/>
            <person name="Iijima M."/>
            <person name="Ikeda M."/>
            <person name="Ikeno M."/>
            <person name="Ito K."/>
            <person name="Ito S."/>
            <person name="Ito T."/>
            <person name="Ito Y."/>
            <person name="Ito Y."/>
            <person name="Iwabuchi A."/>
            <person name="Kamiya K."/>
            <person name="Karasawa W."/>
            <person name="Kurita K."/>
            <person name="Katagiri S."/>
            <person name="Kikuta A."/>
            <person name="Kobayashi H."/>
            <person name="Kobayashi N."/>
            <person name="Machita K."/>
            <person name="Maehara T."/>
            <person name="Masukawa M."/>
            <person name="Mizubayashi T."/>
            <person name="Mukai Y."/>
            <person name="Nagasaki H."/>
            <person name="Nagata Y."/>
            <person name="Naito S."/>
            <person name="Nakashima M."/>
            <person name="Nakama Y."/>
            <person name="Nakamichi Y."/>
            <person name="Nakamura M."/>
            <person name="Meguro A."/>
            <person name="Negishi M."/>
            <person name="Ohta I."/>
            <person name="Ohta T."/>
            <person name="Okamoto M."/>
            <person name="Ono N."/>
            <person name="Saji S."/>
            <person name="Sakaguchi M."/>
            <person name="Sakai K."/>
            <person name="Shibata M."/>
            <person name="Shimokawa T."/>
            <person name="Song J."/>
            <person name="Takazaki Y."/>
            <person name="Terasawa K."/>
            <person name="Tsugane M."/>
            <person name="Tsuji K."/>
            <person name="Ueda S."/>
            <person name="Waki K."/>
            <person name="Yamagata H."/>
            <person name="Yamamoto M."/>
            <person name="Yamamoto S."/>
            <person name="Yamane H."/>
            <person name="Yoshiki S."/>
            <person name="Yoshihara R."/>
            <person name="Yukawa K."/>
            <person name="Zhong H."/>
            <person name="Yano M."/>
            <person name="Yuan Q."/>
            <person name="Ouyang S."/>
            <person name="Liu J."/>
            <person name="Jones K.M."/>
            <person name="Gansberger K."/>
            <person name="Moffat K."/>
            <person name="Hill J."/>
            <person name="Bera J."/>
            <person name="Fadrosh D."/>
            <person name="Jin S."/>
            <person name="Johri S."/>
            <person name="Kim M."/>
            <person name="Overton L."/>
            <person name="Reardon M."/>
            <person name="Tsitrin T."/>
            <person name="Vuong H."/>
            <person name="Weaver B."/>
            <person name="Ciecko A."/>
            <person name="Tallon L."/>
            <person name="Jackson J."/>
            <person name="Pai G."/>
            <person name="Aken S.V."/>
            <person name="Utterback T."/>
            <person name="Reidmuller S."/>
            <person name="Feldblyum T."/>
            <person name="Hsiao J."/>
            <person name="Zismann V."/>
            <person name="Iobst S."/>
            <person name="de Vazeille A.R."/>
            <person name="Buell C.R."/>
            <person name="Ying K."/>
            <person name="Li Y."/>
            <person name="Lu T."/>
            <person name="Huang Y."/>
            <person name="Zhao Q."/>
            <person name="Feng Q."/>
            <person name="Zhang L."/>
            <person name="Zhu J."/>
            <person name="Weng Q."/>
            <person name="Mu J."/>
            <person name="Lu Y."/>
            <person name="Fan D."/>
            <person name="Liu Y."/>
            <person name="Guan J."/>
            <person name="Zhang Y."/>
            <person name="Yu S."/>
            <person name="Liu X."/>
            <person name="Zhang Y."/>
            <person name="Hong G."/>
            <person name="Han B."/>
            <person name="Choisne N."/>
            <person name="Demange N."/>
            <person name="Orjeda G."/>
            <person name="Samain S."/>
            <person name="Cattolico L."/>
            <person name="Pelletier E."/>
            <person name="Couloux A."/>
            <person name="Segurens B."/>
            <person name="Wincker P."/>
            <person name="D'Hont A."/>
            <person name="Scarpelli C."/>
            <person name="Weissenbach J."/>
            <person name="Salanoubat M."/>
            <person name="Quetier F."/>
            <person name="Yu Y."/>
            <person name="Kim H.R."/>
            <person name="Rambo T."/>
            <person name="Currie J."/>
            <person name="Collura K."/>
            <person name="Luo M."/>
            <person name="Yang T."/>
            <person name="Ammiraju J.S.S."/>
            <person name="Engler F."/>
            <person name="Soderlund C."/>
            <person name="Wing R.A."/>
            <person name="Palmer L.E."/>
            <person name="de la Bastide M."/>
            <person name="Spiegel L."/>
            <person name="Nascimento L."/>
            <person name="Zutavern T."/>
            <person name="O'Shaughnessy A."/>
            <person name="Dike S."/>
            <person name="Dedhia N."/>
            <person name="Preston R."/>
            <person name="Balija V."/>
            <person name="McCombie W.R."/>
            <person name="Chow T."/>
            <person name="Chen H."/>
            <person name="Chung M."/>
            <person name="Chen C."/>
            <person name="Shaw J."/>
            <person name="Wu H."/>
            <person name="Hsiao K."/>
            <person name="Chao Y."/>
            <person name="Chu M."/>
            <person name="Cheng C."/>
            <person name="Hour A."/>
            <person name="Lee P."/>
            <person name="Lin S."/>
            <person name="Lin Y."/>
            <person name="Liou J."/>
            <person name="Liu S."/>
            <person name="Hsing Y."/>
            <person name="Raghuvanshi S."/>
            <person name="Mohanty A."/>
            <person name="Bharti A.K."/>
            <person name="Gaur A."/>
            <person name="Gupta V."/>
            <person name="Kumar D."/>
            <person name="Ravi V."/>
            <person name="Vij S."/>
            <person name="Kapur A."/>
            <person name="Khurana P."/>
            <person name="Khurana P."/>
            <person name="Khurana J.P."/>
            <person name="Tyagi A.K."/>
            <person name="Gaikwad K."/>
            <person name="Singh A."/>
            <person name="Dalal V."/>
            <person name="Srivastava S."/>
            <person name="Dixit A."/>
            <person name="Pal A.K."/>
            <person name="Ghazi I.A."/>
            <person name="Yadav M."/>
            <person name="Pandit A."/>
            <person name="Bhargava A."/>
            <person name="Sureshbabu K."/>
            <person name="Batra K."/>
            <person name="Sharma T.R."/>
            <person name="Mohapatra T."/>
            <person name="Singh N.K."/>
            <person name="Messing J."/>
            <person name="Nelson A.B."/>
            <person name="Fuks G."/>
            <person name="Kavchok S."/>
            <person name="Keizer G."/>
            <person name="Linton E."/>
            <person name="Llaca V."/>
            <person name="Song R."/>
            <person name="Tanyolac B."/>
            <person name="Young S."/>
            <person name="Ho-Il K."/>
            <person name="Hahn J.H."/>
            <person name="Sangsakoo G."/>
            <person name="Vanavichit A."/>
            <person name="de Mattos Luiz.A.T."/>
            <person name="Zimmer P.D."/>
            <person name="Malone G."/>
            <person name="Dellagostin O."/>
            <person name="de Oliveira A.C."/>
            <person name="Bevan M."/>
            <person name="Bancroft I."/>
            <person name="Minx P."/>
            <person name="Cordum H."/>
            <person name="Wilson R."/>
            <person name="Cheng Z."/>
            <person name="Jin W."/>
            <person name="Jiang J."/>
            <person name="Leong S.A."/>
            <person name="Iwama H."/>
            <person name="Gojobori T."/>
            <person name="Itoh T."/>
            <person name="Niimura Y."/>
            <person name="Fujii Y."/>
            <person name="Habara T."/>
            <person name="Sakai H."/>
            <person name="Sato Y."/>
            <person name="Wilson G."/>
            <person name="Kumar K."/>
            <person name="McCouch S."/>
            <person name="Juretic N."/>
            <person name="Hoen D."/>
            <person name="Wright S."/>
            <person name="Bruskiewich R."/>
            <person name="Bureau T."/>
            <person name="Miyao A."/>
            <person name="Hirochika H."/>
            <person name="Nishikawa T."/>
            <person name="Kadowaki K."/>
            <person name="Sugiura M."/>
            <person name="Burr B."/>
            <person name="Sasaki T."/>
        </authorList>
    </citation>
    <scope>NUCLEOTIDE SEQUENCE [LARGE SCALE GENOMIC DNA]</scope>
    <source>
        <strain evidence="3">cv. Nipponbare</strain>
    </source>
</reference>
<accession>A0A0N7KH26</accession>
<keyword evidence="3" id="KW-1185">Reference proteome</keyword>
<dbReference type="Gramene" id="Os03t0287750-00">
    <property type="protein sequence ID" value="Os03t0287750-00"/>
    <property type="gene ID" value="Os03g0287750"/>
</dbReference>
<evidence type="ECO:0000313" key="3">
    <source>
        <dbReference type="Proteomes" id="UP000059680"/>
    </source>
</evidence>
<dbReference type="Proteomes" id="UP000059680">
    <property type="component" value="Chromosome 3"/>
</dbReference>
<name>A0A0N7KH26_ORYSJ</name>
<dbReference type="PaxDb" id="39947-A0A0N7KH26"/>
<dbReference type="InParanoid" id="A0A0N7KH26"/>
<organism evidence="2 3">
    <name type="scientific">Oryza sativa subsp. japonica</name>
    <name type="common">Rice</name>
    <dbReference type="NCBI Taxonomy" id="39947"/>
    <lineage>
        <taxon>Eukaryota</taxon>
        <taxon>Viridiplantae</taxon>
        <taxon>Streptophyta</taxon>
        <taxon>Embryophyta</taxon>
        <taxon>Tracheophyta</taxon>
        <taxon>Spermatophyta</taxon>
        <taxon>Magnoliopsida</taxon>
        <taxon>Liliopsida</taxon>
        <taxon>Poales</taxon>
        <taxon>Poaceae</taxon>
        <taxon>BOP clade</taxon>
        <taxon>Oryzoideae</taxon>
        <taxon>Oryzeae</taxon>
        <taxon>Oryzinae</taxon>
        <taxon>Oryza</taxon>
        <taxon>Oryza sativa</taxon>
    </lineage>
</organism>
<proteinExistence type="predicted"/>